<keyword evidence="2" id="KW-1185">Reference proteome</keyword>
<dbReference type="EMBL" id="DS271925">
    <property type="protein sequence ID" value="EFP06762.1"/>
    <property type="molecule type" value="Genomic_DNA"/>
</dbReference>
<dbReference type="OrthoDB" id="5871931at2759"/>
<reference evidence="1" key="1">
    <citation type="submission" date="2007-07" db="EMBL/GenBank/DDBJ databases">
        <title>PCAP assembly of the Caenorhabditis remanei genome.</title>
        <authorList>
            <consortium name="The Caenorhabditis remanei Sequencing Consortium"/>
            <person name="Wilson R.K."/>
        </authorList>
    </citation>
    <scope>NUCLEOTIDE SEQUENCE [LARGE SCALE GENOMIC DNA]</scope>
    <source>
        <strain evidence="1">PB4641</strain>
    </source>
</reference>
<gene>
    <name evidence="1" type="ORF">CRE_25054</name>
</gene>
<proteinExistence type="predicted"/>
<sequence length="127" mass="14012">MGNIVGVISAVPTGHRGIPLVWNRKKSAGSEKKLFKIAPLFANSDDVAFHAMKVLSNVMLEKHPNATLIFHLVDTPEGSFTVLHKLFKALNLTAGISGITLYSDEYPPKGDLKKVYIPFNNSCHFDY</sequence>
<dbReference type="InParanoid" id="E3NWY8"/>
<name>E3NWY8_CAERE</name>
<dbReference type="AlphaFoldDB" id="E3NWY8"/>
<dbReference type="eggNOG" id="ENOG502TFZH">
    <property type="taxonomic scope" value="Eukaryota"/>
</dbReference>
<evidence type="ECO:0000313" key="1">
    <source>
        <dbReference type="EMBL" id="EFP06762.1"/>
    </source>
</evidence>
<organism evidence="2">
    <name type="scientific">Caenorhabditis remanei</name>
    <name type="common">Caenorhabditis vulgaris</name>
    <dbReference type="NCBI Taxonomy" id="31234"/>
    <lineage>
        <taxon>Eukaryota</taxon>
        <taxon>Metazoa</taxon>
        <taxon>Ecdysozoa</taxon>
        <taxon>Nematoda</taxon>
        <taxon>Chromadorea</taxon>
        <taxon>Rhabditida</taxon>
        <taxon>Rhabditina</taxon>
        <taxon>Rhabditomorpha</taxon>
        <taxon>Rhabditoidea</taxon>
        <taxon>Rhabditidae</taxon>
        <taxon>Peloderinae</taxon>
        <taxon>Caenorhabditis</taxon>
    </lineage>
</organism>
<accession>E3NWY8</accession>
<dbReference type="HOGENOM" id="CLU_1972551_0_0_1"/>
<dbReference type="Proteomes" id="UP000008281">
    <property type="component" value="Unassembled WGS sequence"/>
</dbReference>
<evidence type="ECO:0000313" key="2">
    <source>
        <dbReference type="Proteomes" id="UP000008281"/>
    </source>
</evidence>
<protein>
    <submittedName>
        <fullName evidence="1">Uncharacterized protein</fullName>
    </submittedName>
</protein>